<sequence length="56" mass="6643">MKKSTITPYTTIFKNLTYGLHSVMLLEYNHNENYFLDPIDAISNLLDVEKEQKEMF</sequence>
<dbReference type="EMBL" id="KF901218">
    <property type="protein sequence ID" value="AIF22875.1"/>
    <property type="molecule type" value="Genomic_DNA"/>
</dbReference>
<dbReference type="GO" id="GO:0008168">
    <property type="term" value="F:methyltransferase activity"/>
    <property type="evidence" value="ECO:0007669"/>
    <property type="project" value="InterPro"/>
</dbReference>
<evidence type="ECO:0000313" key="1">
    <source>
        <dbReference type="EMBL" id="AIF22875.1"/>
    </source>
</evidence>
<name>A0A075I4R6_9ARCH</name>
<dbReference type="InterPro" id="IPR014776">
    <property type="entry name" value="4pyrrole_Mease_sub2"/>
</dbReference>
<accession>A0A075I4R6</accession>
<proteinExistence type="predicted"/>
<dbReference type="Gene3D" id="3.30.950.10">
    <property type="entry name" value="Methyltransferase, Cobalt-precorrin-4 Transmethylase, Domain 2"/>
    <property type="match status" value="1"/>
</dbReference>
<dbReference type="AlphaFoldDB" id="A0A075I4R6"/>
<organism evidence="1">
    <name type="scientific">uncultured marine thaumarchaeote SAT1000_10_H08</name>
    <dbReference type="NCBI Taxonomy" id="1456376"/>
    <lineage>
        <taxon>Archaea</taxon>
        <taxon>Nitrososphaerota</taxon>
        <taxon>environmental samples</taxon>
    </lineage>
</organism>
<reference evidence="1" key="1">
    <citation type="journal article" date="2014" name="Genome Biol. Evol.">
        <title>Pangenome evidence for extensive interdomain horizontal transfer affecting lineage core and shell genes in uncultured planktonic thaumarchaeota and euryarchaeota.</title>
        <authorList>
            <person name="Deschamps P."/>
            <person name="Zivanovic Y."/>
            <person name="Moreira D."/>
            <person name="Rodriguez-Valera F."/>
            <person name="Lopez-Garcia P."/>
        </authorList>
    </citation>
    <scope>NUCLEOTIDE SEQUENCE</scope>
</reference>
<protein>
    <submittedName>
        <fullName evidence="1">Uncharacterized protein</fullName>
    </submittedName>
</protein>